<keyword evidence="3" id="KW-1185">Reference proteome</keyword>
<dbReference type="OrthoDB" id="9807890at2"/>
<dbReference type="PRINTS" id="PR00114">
    <property type="entry name" value="STPHPHTASE"/>
</dbReference>
<evidence type="ECO:0000259" key="1">
    <source>
        <dbReference type="Pfam" id="PF00149"/>
    </source>
</evidence>
<dbReference type="Pfam" id="PF00149">
    <property type="entry name" value="Metallophos"/>
    <property type="match status" value="1"/>
</dbReference>
<evidence type="ECO:0000313" key="2">
    <source>
        <dbReference type="EMBL" id="ART82031.1"/>
    </source>
</evidence>
<dbReference type="Gene3D" id="3.60.21.10">
    <property type="match status" value="1"/>
</dbReference>
<dbReference type="GO" id="GO:0016791">
    <property type="term" value="F:phosphatase activity"/>
    <property type="evidence" value="ECO:0007669"/>
    <property type="project" value="TreeGrafter"/>
</dbReference>
<name>A0A1Y0D3B8_9GAMM</name>
<accession>A0A1Y0D3B8</accession>
<dbReference type="SUPFAM" id="SSF56300">
    <property type="entry name" value="Metallo-dependent phosphatases"/>
    <property type="match status" value="1"/>
</dbReference>
<dbReference type="GO" id="GO:0005737">
    <property type="term" value="C:cytoplasm"/>
    <property type="evidence" value="ECO:0007669"/>
    <property type="project" value="TreeGrafter"/>
</dbReference>
<dbReference type="PANTHER" id="PTHR42850">
    <property type="entry name" value="METALLOPHOSPHOESTERASE"/>
    <property type="match status" value="1"/>
</dbReference>
<proteinExistence type="predicted"/>
<gene>
    <name evidence="2" type="ORF">CBP31_04840</name>
</gene>
<dbReference type="EMBL" id="CP021377">
    <property type="protein sequence ID" value="ART82031.1"/>
    <property type="molecule type" value="Genomic_DNA"/>
</dbReference>
<protein>
    <submittedName>
        <fullName evidence="2">Metallophosphoesterase</fullName>
    </submittedName>
</protein>
<reference evidence="2 3" key="1">
    <citation type="journal article" date="2014" name="Int. J. Syst. Evol. Microbiol.">
        <title>Oceanisphaera profunda sp. nov., a marine bacterium isolated from deep-sea sediment, and emended description of the genus Oceanisphaera.</title>
        <authorList>
            <person name="Xu Z."/>
            <person name="Zhang X.Y."/>
            <person name="Su H.N."/>
            <person name="Yu Z.C."/>
            <person name="Liu C."/>
            <person name="Li H."/>
            <person name="Chen X.L."/>
            <person name="Song X.Y."/>
            <person name="Xie B.B."/>
            <person name="Qin Q.L."/>
            <person name="Zhou B.C."/>
            <person name="Shi M."/>
            <person name="Huang Y."/>
            <person name="Zhang Y.Z."/>
        </authorList>
    </citation>
    <scope>NUCLEOTIDE SEQUENCE [LARGE SCALE GENOMIC DNA]</scope>
    <source>
        <strain evidence="2 3">SM1222</strain>
    </source>
</reference>
<dbReference type="AlphaFoldDB" id="A0A1Y0D3B8"/>
<organism evidence="2 3">
    <name type="scientific">Oceanisphaera profunda</name>
    <dbReference type="NCBI Taxonomy" id="1416627"/>
    <lineage>
        <taxon>Bacteria</taxon>
        <taxon>Pseudomonadati</taxon>
        <taxon>Pseudomonadota</taxon>
        <taxon>Gammaproteobacteria</taxon>
        <taxon>Aeromonadales</taxon>
        <taxon>Aeromonadaceae</taxon>
        <taxon>Oceanisphaera</taxon>
    </lineage>
</organism>
<feature type="domain" description="Calcineurin-like phosphoesterase" evidence="1">
    <location>
        <begin position="3"/>
        <end position="112"/>
    </location>
</feature>
<dbReference type="InterPro" id="IPR006186">
    <property type="entry name" value="Ser/Thr-sp_prot-phosphatase"/>
</dbReference>
<evidence type="ECO:0000313" key="3">
    <source>
        <dbReference type="Proteomes" id="UP000243937"/>
    </source>
</evidence>
<dbReference type="PANTHER" id="PTHR42850:SF7">
    <property type="entry name" value="BIS(5'-NUCLEOSYL)-TETRAPHOSPHATASE PRPE [ASYMMETRICAL]"/>
    <property type="match status" value="1"/>
</dbReference>
<dbReference type="InterPro" id="IPR029052">
    <property type="entry name" value="Metallo-depent_PP-like"/>
</dbReference>
<sequence>MFDIIGDIHGYATALERLLTKLGYEEKADGWQHPDRKVIFLGDFVDRGLEQVKTITIAKTMVDNNHALAVMGNHEFNAIAWTTPDKEQPGQFLRAHTKNNFNQHEAFLNEIGEGSVAHQAAIAWFKQLPLYLDLPGLRVVHACWHQEYLITLAPYLNEHAIVLASAWPELCRNGSAAFEALETILKGMEIALPAGVEFTDNYGHVRKRTRTSWWLSGNHITYRDLAMVPSDIISKIPHEPVPPHLQAGYDGDKPLFIGHYWMNGTPDLINKHIACLDWSIAAKNIPSPKLCAYQWSGESELTADHLVWVER</sequence>
<dbReference type="InterPro" id="IPR050126">
    <property type="entry name" value="Ap4A_hydrolase"/>
</dbReference>
<dbReference type="RefSeq" id="WP_087035119.1">
    <property type="nucleotide sequence ID" value="NZ_CP021377.1"/>
</dbReference>
<dbReference type="InterPro" id="IPR004843">
    <property type="entry name" value="Calcineurin-like_PHP"/>
</dbReference>
<dbReference type="Proteomes" id="UP000243937">
    <property type="component" value="Chromosome"/>
</dbReference>
<dbReference type="KEGG" id="opf:CBP31_04840"/>